<reference evidence="1" key="1">
    <citation type="submission" date="2023-07" db="EMBL/GenBank/DDBJ databases">
        <title>Black Yeasts Isolated from many extreme environments.</title>
        <authorList>
            <person name="Coleine C."/>
            <person name="Stajich J.E."/>
            <person name="Selbmann L."/>
        </authorList>
    </citation>
    <scope>NUCLEOTIDE SEQUENCE</scope>
    <source>
        <strain evidence="1">CCFEE 5714</strain>
    </source>
</reference>
<evidence type="ECO:0000313" key="1">
    <source>
        <dbReference type="EMBL" id="KAK3722965.1"/>
    </source>
</evidence>
<dbReference type="Proteomes" id="UP001281147">
    <property type="component" value="Unassembled WGS sequence"/>
</dbReference>
<name>A0ACC3NTQ6_9PEZI</name>
<organism evidence="1 2">
    <name type="scientific">Vermiconidia calcicola</name>
    <dbReference type="NCBI Taxonomy" id="1690605"/>
    <lineage>
        <taxon>Eukaryota</taxon>
        <taxon>Fungi</taxon>
        <taxon>Dikarya</taxon>
        <taxon>Ascomycota</taxon>
        <taxon>Pezizomycotina</taxon>
        <taxon>Dothideomycetes</taxon>
        <taxon>Dothideomycetidae</taxon>
        <taxon>Mycosphaerellales</taxon>
        <taxon>Extremaceae</taxon>
        <taxon>Vermiconidia</taxon>
    </lineage>
</organism>
<keyword evidence="2" id="KW-1185">Reference proteome</keyword>
<sequence length="203" mass="23103">MFGAFRPSVPLSGGLLWKIPYRLSSPQKLRHRRRLRRVDNVVAVLDTALKRQTASSAQHSLPQTEATPSQVPNQQELESRTAGKATPEELSITAEGQRMLEAEGNADQKVRRHGRGPRQGEMVPMYTEDGVKVPSGQPLIDQARLQGTIKLIERWKAEMPTEQEMLPRDKYTMFDKKAKKYRKGVHKLPKWTRVSQRLNPPGF</sequence>
<evidence type="ECO:0000313" key="2">
    <source>
        <dbReference type="Proteomes" id="UP001281147"/>
    </source>
</evidence>
<gene>
    <name evidence="1" type="ORF">LTR37_002110</name>
</gene>
<comment type="caution">
    <text evidence="1">The sequence shown here is derived from an EMBL/GenBank/DDBJ whole genome shotgun (WGS) entry which is preliminary data.</text>
</comment>
<accession>A0ACC3NTQ6</accession>
<proteinExistence type="predicted"/>
<protein>
    <submittedName>
        <fullName evidence="1">Uncharacterized protein</fullName>
    </submittedName>
</protein>
<dbReference type="EMBL" id="JAUTXU010000011">
    <property type="protein sequence ID" value="KAK3722965.1"/>
    <property type="molecule type" value="Genomic_DNA"/>
</dbReference>